<evidence type="ECO:0000256" key="2">
    <source>
        <dbReference type="ARBA" id="ARBA00010059"/>
    </source>
</evidence>
<feature type="compositionally biased region" description="Pro residues" evidence="5">
    <location>
        <begin position="143"/>
        <end position="157"/>
    </location>
</feature>
<evidence type="ECO:0000313" key="7">
    <source>
        <dbReference type="Proteomes" id="UP000759537"/>
    </source>
</evidence>
<dbReference type="Gene3D" id="1.10.287.100">
    <property type="match status" value="1"/>
</dbReference>
<feature type="region of interest" description="Disordered" evidence="5">
    <location>
        <begin position="143"/>
        <end position="248"/>
    </location>
</feature>
<comment type="similarity">
    <text evidence="2">Belongs to the TFIIA subunit 1 family.</text>
</comment>
<accession>A0A9P5TAN1</accession>
<dbReference type="SUPFAM" id="SSF50784">
    <property type="entry name" value="Transcription factor IIA (TFIIA), beta-barrel domain"/>
    <property type="match status" value="1"/>
</dbReference>
<proteinExistence type="inferred from homology"/>
<feature type="region of interest" description="Disordered" evidence="5">
    <location>
        <begin position="117"/>
        <end position="136"/>
    </location>
</feature>
<gene>
    <name evidence="6" type="ORF">DFH94DRAFT_370578</name>
</gene>
<dbReference type="AlphaFoldDB" id="A0A9P5TAN1"/>
<dbReference type="Gene3D" id="2.30.18.10">
    <property type="entry name" value="Transcription factor IIA (TFIIA), beta-barrel domain"/>
    <property type="match status" value="1"/>
</dbReference>
<keyword evidence="7" id="KW-1185">Reference proteome</keyword>
<dbReference type="SUPFAM" id="SSF47396">
    <property type="entry name" value="Transcription factor IIA (TFIIA), alpha-helical domain"/>
    <property type="match status" value="1"/>
</dbReference>
<dbReference type="InterPro" id="IPR004855">
    <property type="entry name" value="TFIIA_asu/bsu"/>
</dbReference>
<comment type="subcellular location">
    <subcellularLocation>
        <location evidence="1">Nucleus</location>
    </subcellularLocation>
</comment>
<reference evidence="6" key="2">
    <citation type="journal article" date="2020" name="Nat. Commun.">
        <title>Large-scale genome sequencing of mycorrhizal fungi provides insights into the early evolution of symbiotic traits.</title>
        <authorList>
            <person name="Miyauchi S."/>
            <person name="Kiss E."/>
            <person name="Kuo A."/>
            <person name="Drula E."/>
            <person name="Kohler A."/>
            <person name="Sanchez-Garcia M."/>
            <person name="Morin E."/>
            <person name="Andreopoulos B."/>
            <person name="Barry K.W."/>
            <person name="Bonito G."/>
            <person name="Buee M."/>
            <person name="Carver A."/>
            <person name="Chen C."/>
            <person name="Cichocki N."/>
            <person name="Clum A."/>
            <person name="Culley D."/>
            <person name="Crous P.W."/>
            <person name="Fauchery L."/>
            <person name="Girlanda M."/>
            <person name="Hayes R.D."/>
            <person name="Keri Z."/>
            <person name="LaButti K."/>
            <person name="Lipzen A."/>
            <person name="Lombard V."/>
            <person name="Magnuson J."/>
            <person name="Maillard F."/>
            <person name="Murat C."/>
            <person name="Nolan M."/>
            <person name="Ohm R.A."/>
            <person name="Pangilinan J."/>
            <person name="Pereira M.F."/>
            <person name="Perotto S."/>
            <person name="Peter M."/>
            <person name="Pfister S."/>
            <person name="Riley R."/>
            <person name="Sitrit Y."/>
            <person name="Stielow J.B."/>
            <person name="Szollosi G."/>
            <person name="Zifcakova L."/>
            <person name="Stursova M."/>
            <person name="Spatafora J.W."/>
            <person name="Tedersoo L."/>
            <person name="Vaario L.M."/>
            <person name="Yamada A."/>
            <person name="Yan M."/>
            <person name="Wang P."/>
            <person name="Xu J."/>
            <person name="Bruns T."/>
            <person name="Baldrian P."/>
            <person name="Vilgalys R."/>
            <person name="Dunand C."/>
            <person name="Henrissat B."/>
            <person name="Grigoriev I.V."/>
            <person name="Hibbett D."/>
            <person name="Nagy L.G."/>
            <person name="Martin F.M."/>
        </authorList>
    </citation>
    <scope>NUCLEOTIDE SEQUENCE</scope>
    <source>
        <strain evidence="6">Prilba</strain>
    </source>
</reference>
<comment type="caution">
    <text evidence="6">The sequence shown here is derived from an EMBL/GenBank/DDBJ whole genome shotgun (WGS) entry which is preliminary data.</text>
</comment>
<dbReference type="PANTHER" id="PTHR12694:SF8">
    <property type="entry name" value="TRANSCRIPTION INITIATION FACTOR IIA SUBUNIT 1"/>
    <property type="match status" value="1"/>
</dbReference>
<name>A0A9P5TAN1_9AGAM</name>
<dbReference type="InterPro" id="IPR009088">
    <property type="entry name" value="TFIIA_b-brl"/>
</dbReference>
<reference evidence="6" key="1">
    <citation type="submission" date="2019-10" db="EMBL/GenBank/DDBJ databases">
        <authorList>
            <consortium name="DOE Joint Genome Institute"/>
            <person name="Kuo A."/>
            <person name="Miyauchi S."/>
            <person name="Kiss E."/>
            <person name="Drula E."/>
            <person name="Kohler A."/>
            <person name="Sanchez-Garcia M."/>
            <person name="Andreopoulos B."/>
            <person name="Barry K.W."/>
            <person name="Bonito G."/>
            <person name="Buee M."/>
            <person name="Carver A."/>
            <person name="Chen C."/>
            <person name="Cichocki N."/>
            <person name="Clum A."/>
            <person name="Culley D."/>
            <person name="Crous P.W."/>
            <person name="Fauchery L."/>
            <person name="Girlanda M."/>
            <person name="Hayes R."/>
            <person name="Keri Z."/>
            <person name="LaButti K."/>
            <person name="Lipzen A."/>
            <person name="Lombard V."/>
            <person name="Magnuson J."/>
            <person name="Maillard F."/>
            <person name="Morin E."/>
            <person name="Murat C."/>
            <person name="Nolan M."/>
            <person name="Ohm R."/>
            <person name="Pangilinan J."/>
            <person name="Pereira M."/>
            <person name="Perotto S."/>
            <person name="Peter M."/>
            <person name="Riley R."/>
            <person name="Sitrit Y."/>
            <person name="Stielow B."/>
            <person name="Szollosi G."/>
            <person name="Zifcakova L."/>
            <person name="Stursova M."/>
            <person name="Spatafora J.W."/>
            <person name="Tedersoo L."/>
            <person name="Vaario L.-M."/>
            <person name="Yamada A."/>
            <person name="Yan M."/>
            <person name="Wang P."/>
            <person name="Xu J."/>
            <person name="Bruns T."/>
            <person name="Baldrian P."/>
            <person name="Vilgalys R."/>
            <person name="Henrissat B."/>
            <person name="Grigoriev I.V."/>
            <person name="Hibbett D."/>
            <person name="Nagy L.G."/>
            <person name="Martin F.M."/>
        </authorList>
    </citation>
    <scope>NUCLEOTIDE SEQUENCE</scope>
    <source>
        <strain evidence="6">Prilba</strain>
    </source>
</reference>
<evidence type="ECO:0000256" key="1">
    <source>
        <dbReference type="ARBA" id="ARBA00004123"/>
    </source>
</evidence>
<dbReference type="CDD" id="cd07976">
    <property type="entry name" value="TFIIA_alpha_beta_like"/>
    <property type="match status" value="1"/>
</dbReference>
<evidence type="ECO:0000256" key="3">
    <source>
        <dbReference type="ARBA" id="ARBA00023163"/>
    </source>
</evidence>
<dbReference type="SMART" id="SM01371">
    <property type="entry name" value="TFIIA"/>
    <property type="match status" value="1"/>
</dbReference>
<evidence type="ECO:0000256" key="5">
    <source>
        <dbReference type="SAM" id="MobiDB-lite"/>
    </source>
</evidence>
<evidence type="ECO:0000313" key="6">
    <source>
        <dbReference type="EMBL" id="KAF8482571.1"/>
    </source>
</evidence>
<keyword evidence="4" id="KW-0539">Nucleus</keyword>
<dbReference type="OrthoDB" id="6275927at2759"/>
<dbReference type="Pfam" id="PF03153">
    <property type="entry name" value="TFIIA"/>
    <property type="match status" value="2"/>
</dbReference>
<dbReference type="GO" id="GO:0006367">
    <property type="term" value="P:transcription initiation at RNA polymerase II promoter"/>
    <property type="evidence" value="ECO:0007669"/>
    <property type="project" value="InterPro"/>
</dbReference>
<organism evidence="6 7">
    <name type="scientific">Russula ochroleuca</name>
    <dbReference type="NCBI Taxonomy" id="152965"/>
    <lineage>
        <taxon>Eukaryota</taxon>
        <taxon>Fungi</taxon>
        <taxon>Dikarya</taxon>
        <taxon>Basidiomycota</taxon>
        <taxon>Agaricomycotina</taxon>
        <taxon>Agaricomycetes</taxon>
        <taxon>Russulales</taxon>
        <taxon>Russulaceae</taxon>
        <taxon>Russula</taxon>
    </lineage>
</organism>
<protein>
    <submittedName>
        <fullName evidence="6">Transcription factor IIA alpha/beta subunit</fullName>
    </submittedName>
</protein>
<feature type="compositionally biased region" description="Pro residues" evidence="5">
    <location>
        <begin position="164"/>
        <end position="174"/>
    </location>
</feature>
<evidence type="ECO:0000256" key="4">
    <source>
        <dbReference type="ARBA" id="ARBA00023242"/>
    </source>
</evidence>
<keyword evidence="3" id="KW-0804">Transcription</keyword>
<sequence>MSNKIVPGIYRSVIDEVIASIKSDFDEYGVSEDVLAELQRKWEAKVIASHVAEFEAPPAQAPPQYPPHPMHVMPQHYSPNHHAFVPQPPPASGNLIKKEPVDSRYIMSGQYVPPMASPQLPALRPPPNSLLTFPAGPSRPPVPVAVPAPAAHPPPIVQPAKLAQPPPPPQPPSQSQPTRIPQVDGPSSSSSDSSSPPPQQYAPHSSHPSLPQPTQSSTASADDEAINSDLDDSDSEGEEDPDEGPGVNDIVFCTYDKVARVKNKWKCILKDGMIHINGKDYLFAKCTGEFEW</sequence>
<dbReference type="Proteomes" id="UP000759537">
    <property type="component" value="Unassembled WGS sequence"/>
</dbReference>
<dbReference type="GO" id="GO:0005672">
    <property type="term" value="C:transcription factor TFIIA complex"/>
    <property type="evidence" value="ECO:0007669"/>
    <property type="project" value="InterPro"/>
</dbReference>
<dbReference type="EMBL" id="WHVB01000005">
    <property type="protein sequence ID" value="KAF8482571.1"/>
    <property type="molecule type" value="Genomic_DNA"/>
</dbReference>
<dbReference type="PANTHER" id="PTHR12694">
    <property type="entry name" value="TRANSCRIPTION INITIATION FACTOR IIA SUBUNIT 1"/>
    <property type="match status" value="1"/>
</dbReference>
<feature type="compositionally biased region" description="Acidic residues" evidence="5">
    <location>
        <begin position="221"/>
        <end position="243"/>
    </location>
</feature>